<dbReference type="KEGG" id="aagg:ETAA8_62820"/>
<dbReference type="RefSeq" id="WP_145097748.1">
    <property type="nucleotide sequence ID" value="NZ_CP036274.1"/>
</dbReference>
<dbReference type="EMBL" id="CP036274">
    <property type="protein sequence ID" value="QDU31129.1"/>
    <property type="molecule type" value="Genomic_DNA"/>
</dbReference>
<keyword evidence="3" id="KW-1185">Reference proteome</keyword>
<protein>
    <submittedName>
        <fullName evidence="2">Uncharacterized protein</fullName>
    </submittedName>
</protein>
<proteinExistence type="predicted"/>
<reference evidence="2 3" key="1">
    <citation type="submission" date="2019-02" db="EMBL/GenBank/DDBJ databases">
        <title>Deep-cultivation of Planctomycetes and their phenomic and genomic characterization uncovers novel biology.</title>
        <authorList>
            <person name="Wiegand S."/>
            <person name="Jogler M."/>
            <person name="Boedeker C."/>
            <person name="Pinto D."/>
            <person name="Vollmers J."/>
            <person name="Rivas-Marin E."/>
            <person name="Kohn T."/>
            <person name="Peeters S.H."/>
            <person name="Heuer A."/>
            <person name="Rast P."/>
            <person name="Oberbeckmann S."/>
            <person name="Bunk B."/>
            <person name="Jeske O."/>
            <person name="Meyerdierks A."/>
            <person name="Storesund J.E."/>
            <person name="Kallscheuer N."/>
            <person name="Luecker S."/>
            <person name="Lage O.M."/>
            <person name="Pohl T."/>
            <person name="Merkel B.J."/>
            <person name="Hornburger P."/>
            <person name="Mueller R.-W."/>
            <person name="Bruemmer F."/>
            <person name="Labrenz M."/>
            <person name="Spormann A.M."/>
            <person name="Op den Camp H."/>
            <person name="Overmann J."/>
            <person name="Amann R."/>
            <person name="Jetten M.S.M."/>
            <person name="Mascher T."/>
            <person name="Medema M.H."/>
            <person name="Devos D.P."/>
            <person name="Kaster A.-K."/>
            <person name="Ovreas L."/>
            <person name="Rohde M."/>
            <person name="Galperin M.Y."/>
            <person name="Jogler C."/>
        </authorList>
    </citation>
    <scope>NUCLEOTIDE SEQUENCE [LARGE SCALE GENOMIC DNA]</scope>
    <source>
        <strain evidence="2 3">ETA_A8</strain>
    </source>
</reference>
<feature type="transmembrane region" description="Helical" evidence="1">
    <location>
        <begin position="37"/>
        <end position="58"/>
    </location>
</feature>
<accession>A0A517YLN1</accession>
<keyword evidence="1" id="KW-0472">Membrane</keyword>
<name>A0A517YLN1_9BACT</name>
<feature type="transmembrane region" description="Helical" evidence="1">
    <location>
        <begin position="65"/>
        <end position="96"/>
    </location>
</feature>
<evidence type="ECO:0000313" key="2">
    <source>
        <dbReference type="EMBL" id="QDU31129.1"/>
    </source>
</evidence>
<evidence type="ECO:0000256" key="1">
    <source>
        <dbReference type="SAM" id="Phobius"/>
    </source>
</evidence>
<gene>
    <name evidence="2" type="ORF">ETAA8_62820</name>
</gene>
<evidence type="ECO:0000313" key="3">
    <source>
        <dbReference type="Proteomes" id="UP000315017"/>
    </source>
</evidence>
<sequence length="117" mass="12372">MMRTQIGLIALVLLVSAIGLYVAGAVAANMAGTVGGLLRVGLVMGALWLALPQLSSLFSRLPKWLLIATAIAAVIVAIRPAIMLYALGALVLLWFFGPRLATKADPTIAPRRPRRKA</sequence>
<dbReference type="Proteomes" id="UP000315017">
    <property type="component" value="Chromosome"/>
</dbReference>
<keyword evidence="1" id="KW-1133">Transmembrane helix</keyword>
<dbReference type="AlphaFoldDB" id="A0A517YLN1"/>
<organism evidence="2 3">
    <name type="scientific">Anatilimnocola aggregata</name>
    <dbReference type="NCBI Taxonomy" id="2528021"/>
    <lineage>
        <taxon>Bacteria</taxon>
        <taxon>Pseudomonadati</taxon>
        <taxon>Planctomycetota</taxon>
        <taxon>Planctomycetia</taxon>
        <taxon>Pirellulales</taxon>
        <taxon>Pirellulaceae</taxon>
        <taxon>Anatilimnocola</taxon>
    </lineage>
</organism>
<keyword evidence="1" id="KW-0812">Transmembrane</keyword>